<evidence type="ECO:0000313" key="1">
    <source>
        <dbReference type="EMBL" id="TWW09093.1"/>
    </source>
</evidence>
<evidence type="ECO:0008006" key="3">
    <source>
        <dbReference type="Google" id="ProtNLM"/>
    </source>
</evidence>
<dbReference type="EMBL" id="SRHE01000392">
    <property type="protein sequence ID" value="TWW09093.1"/>
    <property type="molecule type" value="Genomic_DNA"/>
</dbReference>
<feature type="non-terminal residue" evidence="1">
    <location>
        <position position="223"/>
    </location>
</feature>
<organism evidence="1 2">
    <name type="scientific">Planctomyces bekefii</name>
    <dbReference type="NCBI Taxonomy" id="1653850"/>
    <lineage>
        <taxon>Bacteria</taxon>
        <taxon>Pseudomonadati</taxon>
        <taxon>Planctomycetota</taxon>
        <taxon>Planctomycetia</taxon>
        <taxon>Planctomycetales</taxon>
        <taxon>Planctomycetaceae</taxon>
        <taxon>Planctomyces</taxon>
    </lineage>
</organism>
<dbReference type="Gene3D" id="3.20.20.70">
    <property type="entry name" value="Aldolase class I"/>
    <property type="match status" value="1"/>
</dbReference>
<dbReference type="Proteomes" id="UP000321083">
    <property type="component" value="Unassembled WGS sequence"/>
</dbReference>
<protein>
    <recommendedName>
        <fullName evidence="3">Dihydroorotate dehydrogenase domain-containing protein</fullName>
    </recommendedName>
</protein>
<gene>
    <name evidence="1" type="ORF">E3A20_17800</name>
</gene>
<keyword evidence="2" id="KW-1185">Reference proteome</keyword>
<dbReference type="InterPro" id="IPR013785">
    <property type="entry name" value="Aldolase_TIM"/>
</dbReference>
<dbReference type="AlphaFoldDB" id="A0A5C6M4H2"/>
<name>A0A5C6M4H2_9PLAN</name>
<dbReference type="SUPFAM" id="SSF51395">
    <property type="entry name" value="FMN-linked oxidoreductases"/>
    <property type="match status" value="1"/>
</dbReference>
<reference evidence="1 2" key="2">
    <citation type="submission" date="2019-08" db="EMBL/GenBank/DDBJ databases">
        <authorList>
            <person name="Henke P."/>
        </authorList>
    </citation>
    <scope>NUCLEOTIDE SEQUENCE [LARGE SCALE GENOMIC DNA]</scope>
    <source>
        <strain evidence="1">Phe10_nw2017</strain>
    </source>
</reference>
<proteinExistence type="predicted"/>
<sequence length="223" mass="24354">MYCAYDPALSWEHNCIRGPQIYGADPVVPAVPLKRFLGLPVRSRFGIAAGILPNSNWLLPYARRGFDLLTWKTVRSEARACYPLPNWVLVDDGGRADGPVTVVDRWEGDPREVSSAVCFGMPSFAPVQWRADIRWAAGQLLEGQLLIVSVVASPQPGWTLDQTADDYALCAGWAVESGAQVIEANLSCPNVCSVEGSLYCDVLSSVRDKSFNAPGDRTLPRSK</sequence>
<comment type="caution">
    <text evidence="1">The sequence shown here is derived from an EMBL/GenBank/DDBJ whole genome shotgun (WGS) entry which is preliminary data.</text>
</comment>
<reference evidence="1 2" key="1">
    <citation type="submission" date="2019-08" db="EMBL/GenBank/DDBJ databases">
        <title>100 year-old enigma solved: identification of Planctomyces bekefii, the type genus and species of the phylum Planctomycetes.</title>
        <authorList>
            <person name="Svetlana D.N."/>
            <person name="Overmann J."/>
        </authorList>
    </citation>
    <scope>NUCLEOTIDE SEQUENCE [LARGE SCALE GENOMIC DNA]</scope>
    <source>
        <strain evidence="1">Phe10_nw2017</strain>
    </source>
</reference>
<evidence type="ECO:0000313" key="2">
    <source>
        <dbReference type="Proteomes" id="UP000321083"/>
    </source>
</evidence>
<accession>A0A5C6M4H2</accession>